<dbReference type="KEGG" id="lng:BSQ50_00760"/>
<dbReference type="GO" id="GO:0016791">
    <property type="term" value="F:phosphatase activity"/>
    <property type="evidence" value="ECO:0007669"/>
    <property type="project" value="TreeGrafter"/>
</dbReference>
<accession>A0A3S6QYP6</accession>
<dbReference type="Gene3D" id="3.30.1240.10">
    <property type="match status" value="1"/>
</dbReference>
<evidence type="ECO:0000313" key="1">
    <source>
        <dbReference type="EMBL" id="AUJ33140.1"/>
    </source>
</evidence>
<dbReference type="GO" id="GO:0000287">
    <property type="term" value="F:magnesium ion binding"/>
    <property type="evidence" value="ECO:0007669"/>
    <property type="project" value="TreeGrafter"/>
</dbReference>
<dbReference type="EMBL" id="CP018180">
    <property type="protein sequence ID" value="AUJ33140.1"/>
    <property type="molecule type" value="Genomic_DNA"/>
</dbReference>
<dbReference type="InterPro" id="IPR006379">
    <property type="entry name" value="HAD-SF_hydro_IIB"/>
</dbReference>
<dbReference type="SFLD" id="SFLDG01140">
    <property type="entry name" value="C2.B:_Phosphomannomutase_and_P"/>
    <property type="match status" value="1"/>
</dbReference>
<dbReference type="SFLD" id="SFLDS00003">
    <property type="entry name" value="Haloacid_Dehalogenase"/>
    <property type="match status" value="1"/>
</dbReference>
<dbReference type="RefSeq" id="WP_057886664.1">
    <property type="nucleotide sequence ID" value="NZ_JAGPZD010000004.1"/>
</dbReference>
<dbReference type="InterPro" id="IPR000150">
    <property type="entry name" value="Cof"/>
</dbReference>
<dbReference type="NCBIfam" id="TIGR01484">
    <property type="entry name" value="HAD-SF-IIB"/>
    <property type="match status" value="1"/>
</dbReference>
<name>A0A3S6QYP6_9LACO</name>
<gene>
    <name evidence="1" type="ORF">BSQ50_00760</name>
</gene>
<keyword evidence="1" id="KW-0378">Hydrolase</keyword>
<evidence type="ECO:0000313" key="2">
    <source>
        <dbReference type="Proteomes" id="UP000324497"/>
    </source>
</evidence>
<sequence length="272" mass="30382">MAYKMVVCDLDETLLNDQKQIPAANVAAIKAAVAQGIYFVPNTGRSYLTVQDNLQTLGLEQHKNEYVISYNGGAIVENFHNQILQTRAMPFSVVENLFELGAAKGYCIHVYTVNQLYIWNISANEIDYLTGRVNSWHESNEPNLDFLRGQELIKIIFFVPQEADRLALRQQVAATYDYPLNISFSSDRYIEFNSVEADKGQAAIALGRRLEIKPAEIIAIGDNSNDLPMIRQVGLGVSVANGRQFVKEVADYITTTNNNQGAVAEVLQKFVL</sequence>
<dbReference type="Proteomes" id="UP000324497">
    <property type="component" value="Chromosome"/>
</dbReference>
<dbReference type="InterPro" id="IPR023214">
    <property type="entry name" value="HAD_sf"/>
</dbReference>
<proteinExistence type="predicted"/>
<dbReference type="AlphaFoldDB" id="A0A3S6QYP6"/>
<dbReference type="SUPFAM" id="SSF56784">
    <property type="entry name" value="HAD-like"/>
    <property type="match status" value="1"/>
</dbReference>
<reference evidence="1 2" key="1">
    <citation type="submission" date="2016-11" db="EMBL/GenBank/DDBJ databases">
        <title>Interaction between Lactobacillus species and yeast in water kefir.</title>
        <authorList>
            <person name="Behr J."/>
            <person name="Xu D."/>
            <person name="Vogel R.F."/>
        </authorList>
    </citation>
    <scope>NUCLEOTIDE SEQUENCE [LARGE SCALE GENOMIC DNA]</scope>
    <source>
        <strain evidence="1 2">TMW 1.1827</strain>
    </source>
</reference>
<dbReference type="PANTHER" id="PTHR10000">
    <property type="entry name" value="PHOSPHOSERINE PHOSPHATASE"/>
    <property type="match status" value="1"/>
</dbReference>
<organism evidence="1 2">
    <name type="scientific">Liquorilactobacillus nagelii</name>
    <dbReference type="NCBI Taxonomy" id="82688"/>
    <lineage>
        <taxon>Bacteria</taxon>
        <taxon>Bacillati</taxon>
        <taxon>Bacillota</taxon>
        <taxon>Bacilli</taxon>
        <taxon>Lactobacillales</taxon>
        <taxon>Lactobacillaceae</taxon>
        <taxon>Liquorilactobacillus</taxon>
    </lineage>
</organism>
<dbReference type="PANTHER" id="PTHR10000:SF8">
    <property type="entry name" value="HAD SUPERFAMILY HYDROLASE-LIKE, TYPE 3"/>
    <property type="match status" value="1"/>
</dbReference>
<dbReference type="GO" id="GO:0005829">
    <property type="term" value="C:cytosol"/>
    <property type="evidence" value="ECO:0007669"/>
    <property type="project" value="TreeGrafter"/>
</dbReference>
<keyword evidence="2" id="KW-1185">Reference proteome</keyword>
<dbReference type="InterPro" id="IPR036412">
    <property type="entry name" value="HAD-like_sf"/>
</dbReference>
<dbReference type="NCBIfam" id="TIGR00099">
    <property type="entry name" value="Cof-subfamily"/>
    <property type="match status" value="1"/>
</dbReference>
<dbReference type="Pfam" id="PF08282">
    <property type="entry name" value="Hydrolase_3"/>
    <property type="match status" value="1"/>
</dbReference>
<dbReference type="Gene3D" id="3.40.50.1000">
    <property type="entry name" value="HAD superfamily/HAD-like"/>
    <property type="match status" value="1"/>
</dbReference>
<protein>
    <submittedName>
        <fullName evidence="1">HAD family hydrolase</fullName>
    </submittedName>
</protein>